<evidence type="ECO:0000256" key="2">
    <source>
        <dbReference type="SAM" id="Phobius"/>
    </source>
</evidence>
<name>A0A7G3ZFH1_9SACH</name>
<keyword evidence="2" id="KW-0472">Membrane</keyword>
<dbReference type="OrthoDB" id="4064064at2759"/>
<feature type="transmembrane region" description="Helical" evidence="2">
    <location>
        <begin position="559"/>
        <end position="578"/>
    </location>
</feature>
<dbReference type="InterPro" id="IPR038769">
    <property type="entry name" value="MTC4"/>
</dbReference>
<dbReference type="PANTHER" id="PTHR38426">
    <property type="entry name" value="MAINTENANCE OF TELOMERE CAPPING PROTEIN 4"/>
    <property type="match status" value="1"/>
</dbReference>
<protein>
    <recommendedName>
        <fullName evidence="5">Maintenance of telomere capping protein 4</fullName>
    </recommendedName>
</protein>
<dbReference type="AlphaFoldDB" id="A0A7G3ZFH1"/>
<feature type="compositionally biased region" description="Basic and acidic residues" evidence="1">
    <location>
        <begin position="63"/>
        <end position="78"/>
    </location>
</feature>
<dbReference type="PANTHER" id="PTHR38426:SF1">
    <property type="entry name" value="MAINTENANCE OF TELOMERE CAPPING PROTEIN 4"/>
    <property type="match status" value="1"/>
</dbReference>
<feature type="compositionally biased region" description="Basic and acidic residues" evidence="1">
    <location>
        <begin position="384"/>
        <end position="397"/>
    </location>
</feature>
<dbReference type="EMBL" id="CP059248">
    <property type="protein sequence ID" value="QLL32257.1"/>
    <property type="molecule type" value="Genomic_DNA"/>
</dbReference>
<dbReference type="RefSeq" id="XP_037138932.1">
    <property type="nucleotide sequence ID" value="XM_037283036.1"/>
</dbReference>
<evidence type="ECO:0000313" key="3">
    <source>
        <dbReference type="EMBL" id="QLL32257.1"/>
    </source>
</evidence>
<gene>
    <name evidence="3" type="ORF">HG536_0C04260</name>
</gene>
<feature type="region of interest" description="Disordered" evidence="1">
    <location>
        <begin position="205"/>
        <end position="291"/>
    </location>
</feature>
<feature type="compositionally biased region" description="Polar residues" evidence="1">
    <location>
        <begin position="319"/>
        <end position="332"/>
    </location>
</feature>
<feature type="region of interest" description="Disordered" evidence="1">
    <location>
        <begin position="383"/>
        <end position="411"/>
    </location>
</feature>
<reference evidence="3 4" key="1">
    <citation type="submission" date="2020-06" db="EMBL/GenBank/DDBJ databases">
        <title>The yeast mating-type switching endonuclease HO is a domesticated member of an unorthodox homing genetic element family.</title>
        <authorList>
            <person name="Coughlan A.Y."/>
            <person name="Lombardi L."/>
            <person name="Braun-Galleani S."/>
            <person name="Martos A.R."/>
            <person name="Galeote V."/>
            <person name="Bigey F."/>
            <person name="Dequin S."/>
            <person name="Byrne K.P."/>
            <person name="Wolfe K.H."/>
        </authorList>
    </citation>
    <scope>NUCLEOTIDE SEQUENCE [LARGE SCALE GENOMIC DNA]</scope>
    <source>
        <strain evidence="3 4">CBS764</strain>
    </source>
</reference>
<evidence type="ECO:0008006" key="5">
    <source>
        <dbReference type="Google" id="ProtNLM"/>
    </source>
</evidence>
<sequence>MDLAEKTPEAAEGQDVATPLRVRPDKIKAVTKLLMNSKYSLMDDLNYITSFPEYSDGPVASQIKEDGPDGEHSVKSEEARPIISIPRSTRIEAERVRIYIEYYYHYIDKSIGPDGSAHHHEGVEGVYNPLQVIRNRKLRKKYHEMPARQLFLQKAPIIAVNQFSKKPNKKLPWFVELGERASDLTWRTSHWDELVGPHGKLWFEPSKASSASPKKESHRYHRHHSKRRASSHVDLTLSSPYSLNGINPSSPELRTQHRGSTSDVSAVSHSELPVSHLATPEEVSSLDDGERSRLNRFEMMMNKTSKRWSKSPNLRRRSQSSIDKLSMPSSRGENYIRRTPAHSRASSSSVLAAESVPYMTPIENGNSQRTTLLSALPVVHARRPSQEKDNVQVEHVEASTTNSKIDDKDFDSVDPLDPAEKRLQTDEQLENLWADTKYIGVTLRMLQHRRITHSIVKSRGVQKRNKMQCYDSMDLIVNATSTVLNTYDEELNKALKKGNNLTSKILNDYSMRVETLISTSDRILSDINTSLTLKLKLFQENADRFGSLKMMRAQRLTKLFYGILEFAIVVFLWSVWFAVSLLKWMKLLVTAVFRIILWMLW</sequence>
<dbReference type="GeneID" id="59325393"/>
<feature type="compositionally biased region" description="Basic residues" evidence="1">
    <location>
        <begin position="304"/>
        <end position="318"/>
    </location>
</feature>
<keyword evidence="2" id="KW-1133">Transmembrane helix</keyword>
<dbReference type="KEGG" id="tgb:HG536_0C04260"/>
<feature type="region of interest" description="Disordered" evidence="1">
    <location>
        <begin position="304"/>
        <end position="333"/>
    </location>
</feature>
<keyword evidence="2" id="KW-0812">Transmembrane</keyword>
<feature type="region of interest" description="Disordered" evidence="1">
    <location>
        <begin position="58"/>
        <end position="78"/>
    </location>
</feature>
<organism evidence="3 4">
    <name type="scientific">Torulaspora globosa</name>
    <dbReference type="NCBI Taxonomy" id="48254"/>
    <lineage>
        <taxon>Eukaryota</taxon>
        <taxon>Fungi</taxon>
        <taxon>Dikarya</taxon>
        <taxon>Ascomycota</taxon>
        <taxon>Saccharomycotina</taxon>
        <taxon>Saccharomycetes</taxon>
        <taxon>Saccharomycetales</taxon>
        <taxon>Saccharomycetaceae</taxon>
        <taxon>Torulaspora</taxon>
    </lineage>
</organism>
<evidence type="ECO:0000256" key="1">
    <source>
        <dbReference type="SAM" id="MobiDB-lite"/>
    </source>
</evidence>
<keyword evidence="4" id="KW-1185">Reference proteome</keyword>
<dbReference type="Proteomes" id="UP000515788">
    <property type="component" value="Chromosome 3"/>
</dbReference>
<feature type="compositionally biased region" description="Basic residues" evidence="1">
    <location>
        <begin position="216"/>
        <end position="230"/>
    </location>
</feature>
<evidence type="ECO:0000313" key="4">
    <source>
        <dbReference type="Proteomes" id="UP000515788"/>
    </source>
</evidence>
<accession>A0A7G3ZFH1</accession>
<proteinExistence type="predicted"/>
<feature type="compositionally biased region" description="Polar residues" evidence="1">
    <location>
        <begin position="236"/>
        <end position="268"/>
    </location>
</feature>